<dbReference type="GO" id="GO:0006508">
    <property type="term" value="P:proteolysis"/>
    <property type="evidence" value="ECO:0007669"/>
    <property type="project" value="UniProtKB-KW"/>
</dbReference>
<sequence length="466" mass="51645">MVMCYRMFNMAAGTLTWAKGWLWPVLVVGTCLVLCDCAAERDCKPGPKVKNQDWGYVDVRPAAHMFWWLYYKTDKPATSTPTPLILWLQGGPGGSGTGFGNFQEIGPLDISQQPRNTTWLSAANLLFIDNPVGTGYSYVTNRNAYATNVSMVATDLVTLLKDFFSCKTDLQKVPFYIFCESYGGKMSAALAQMLNKAVKQGEVKCNLKGVALGDSWISAMDYVNTWGPYLKATSLLDHVGLQAVQKSAEMAQAAVDQGRWKNATELWSRTEDVLEEFSNGVSFYNILGDKVKFEVSGSKTPNFGNPAIEMLYRRHVSPLHAPSLAELMNGPIKKYLGVIPEDVTWGAQSGEVFAMMAGDFMKPVIDIVDDLIQNTDLSVVVYNGQLDLICNTIGTEAWVHRLKWPGLAQFDTKKWKPITSKEKTVGFVKTEDNFSFYWILDAGHMVPADAGETALRMVTMVMGSQQ</sequence>
<comment type="function">
    <text evidence="9">May be involved in vascular wall and kidney homeostasis.</text>
</comment>
<dbReference type="Gene3D" id="3.40.50.1820">
    <property type="entry name" value="alpha/beta hydrolase"/>
    <property type="match status" value="1"/>
</dbReference>
<keyword evidence="14" id="KW-1185">Reference proteome</keyword>
<evidence type="ECO:0000256" key="11">
    <source>
        <dbReference type="ARBA" id="ARBA00077736"/>
    </source>
</evidence>
<dbReference type="AlphaFoldDB" id="A0A8K0AFH6"/>
<name>A0A8K0AFH6_BRALA</name>
<dbReference type="Pfam" id="PF00450">
    <property type="entry name" value="Peptidase_S10"/>
    <property type="match status" value="1"/>
</dbReference>
<evidence type="ECO:0000256" key="5">
    <source>
        <dbReference type="ARBA" id="ARBA00022670"/>
    </source>
</evidence>
<protein>
    <recommendedName>
        <fullName evidence="10">Retinoid-inducible serine carboxypeptidase</fullName>
    </recommendedName>
    <alternativeName>
        <fullName evidence="11">Serine carboxypeptidase 1</fullName>
    </alternativeName>
</protein>
<proteinExistence type="inferred from homology"/>
<gene>
    <name evidence="13" type="primary">SCPEP1</name>
    <name evidence="13" type="ORF">BLAG_LOCUS24441</name>
</gene>
<dbReference type="PANTHER" id="PTHR11802">
    <property type="entry name" value="SERINE PROTEASE FAMILY S10 SERINE CARBOXYPEPTIDASE"/>
    <property type="match status" value="1"/>
</dbReference>
<evidence type="ECO:0000256" key="1">
    <source>
        <dbReference type="ARBA" id="ARBA00004613"/>
    </source>
</evidence>
<evidence type="ECO:0000256" key="4">
    <source>
        <dbReference type="ARBA" id="ARBA00022645"/>
    </source>
</evidence>
<evidence type="ECO:0000256" key="6">
    <source>
        <dbReference type="ARBA" id="ARBA00022729"/>
    </source>
</evidence>
<keyword evidence="7" id="KW-0378">Hydrolase</keyword>
<accession>A0A8K0AFH6</accession>
<dbReference type="PANTHER" id="PTHR11802:SF3">
    <property type="entry name" value="RETINOID-INDUCIBLE SERINE CARBOXYPEPTIDASE"/>
    <property type="match status" value="1"/>
</dbReference>
<evidence type="ECO:0000256" key="9">
    <source>
        <dbReference type="ARBA" id="ARBA00055847"/>
    </source>
</evidence>
<keyword evidence="3" id="KW-0964">Secreted</keyword>
<evidence type="ECO:0000256" key="12">
    <source>
        <dbReference type="SAM" id="SignalP"/>
    </source>
</evidence>
<evidence type="ECO:0000256" key="2">
    <source>
        <dbReference type="ARBA" id="ARBA00009431"/>
    </source>
</evidence>
<dbReference type="InterPro" id="IPR001563">
    <property type="entry name" value="Peptidase_S10"/>
</dbReference>
<feature type="signal peptide" evidence="12">
    <location>
        <begin position="1"/>
        <end position="39"/>
    </location>
</feature>
<dbReference type="GO" id="GO:0004185">
    <property type="term" value="F:serine-type carboxypeptidase activity"/>
    <property type="evidence" value="ECO:0007669"/>
    <property type="project" value="InterPro"/>
</dbReference>
<organism evidence="13 14">
    <name type="scientific">Branchiostoma lanceolatum</name>
    <name type="common">Common lancelet</name>
    <name type="synonym">Amphioxus lanceolatum</name>
    <dbReference type="NCBI Taxonomy" id="7740"/>
    <lineage>
        <taxon>Eukaryota</taxon>
        <taxon>Metazoa</taxon>
        <taxon>Chordata</taxon>
        <taxon>Cephalochordata</taxon>
        <taxon>Leptocardii</taxon>
        <taxon>Amphioxiformes</taxon>
        <taxon>Branchiostomatidae</taxon>
        <taxon>Branchiostoma</taxon>
    </lineage>
</organism>
<dbReference type="FunFam" id="3.40.50.1820:FF:000075">
    <property type="entry name" value="Carboxypeptidase"/>
    <property type="match status" value="1"/>
</dbReference>
<dbReference type="SUPFAM" id="SSF53474">
    <property type="entry name" value="alpha/beta-Hydrolases"/>
    <property type="match status" value="1"/>
</dbReference>
<comment type="subcellular location">
    <subcellularLocation>
        <location evidence="1">Secreted</location>
    </subcellularLocation>
</comment>
<dbReference type="PRINTS" id="PR00724">
    <property type="entry name" value="CRBOXYPTASEC"/>
</dbReference>
<evidence type="ECO:0000256" key="7">
    <source>
        <dbReference type="ARBA" id="ARBA00022801"/>
    </source>
</evidence>
<keyword evidence="6 12" id="KW-0732">Signal</keyword>
<keyword evidence="8" id="KW-0325">Glycoprotein</keyword>
<dbReference type="OrthoDB" id="443318at2759"/>
<reference evidence="13" key="1">
    <citation type="submission" date="2022-01" db="EMBL/GenBank/DDBJ databases">
        <authorList>
            <person name="Braso-Vives M."/>
        </authorList>
    </citation>
    <scope>NUCLEOTIDE SEQUENCE</scope>
</reference>
<comment type="similarity">
    <text evidence="2">Belongs to the peptidase S10 family.</text>
</comment>
<evidence type="ECO:0000256" key="8">
    <source>
        <dbReference type="ARBA" id="ARBA00023180"/>
    </source>
</evidence>
<dbReference type="Proteomes" id="UP000838412">
    <property type="component" value="Chromosome 9"/>
</dbReference>
<keyword evidence="5" id="KW-0645">Protease</keyword>
<dbReference type="EMBL" id="OV696694">
    <property type="protein sequence ID" value="CAH1272938.1"/>
    <property type="molecule type" value="Genomic_DNA"/>
</dbReference>
<evidence type="ECO:0000313" key="13">
    <source>
        <dbReference type="EMBL" id="CAH1272938.1"/>
    </source>
</evidence>
<evidence type="ECO:0000256" key="3">
    <source>
        <dbReference type="ARBA" id="ARBA00022525"/>
    </source>
</evidence>
<dbReference type="GO" id="GO:0005576">
    <property type="term" value="C:extracellular region"/>
    <property type="evidence" value="ECO:0007669"/>
    <property type="project" value="UniProtKB-SubCell"/>
</dbReference>
<evidence type="ECO:0000256" key="10">
    <source>
        <dbReference type="ARBA" id="ARBA00070242"/>
    </source>
</evidence>
<feature type="chain" id="PRO_5035450788" description="Retinoid-inducible serine carboxypeptidase" evidence="12">
    <location>
        <begin position="40"/>
        <end position="466"/>
    </location>
</feature>
<keyword evidence="4" id="KW-0121">Carboxypeptidase</keyword>
<evidence type="ECO:0000313" key="14">
    <source>
        <dbReference type="Proteomes" id="UP000838412"/>
    </source>
</evidence>
<dbReference type="InterPro" id="IPR029058">
    <property type="entry name" value="AB_hydrolase_fold"/>
</dbReference>